<feature type="compositionally biased region" description="Acidic residues" evidence="1">
    <location>
        <begin position="188"/>
        <end position="200"/>
    </location>
</feature>
<feature type="compositionally biased region" description="Low complexity" evidence="1">
    <location>
        <begin position="45"/>
        <end position="60"/>
    </location>
</feature>
<feature type="compositionally biased region" description="Low complexity" evidence="1">
    <location>
        <begin position="104"/>
        <end position="116"/>
    </location>
</feature>
<dbReference type="PANTHER" id="PTHR28258:SF1">
    <property type="entry name" value="VACUOLAR SEGREGATION PROTEIN 7"/>
    <property type="match status" value="1"/>
</dbReference>
<keyword evidence="2" id="KW-1133">Transmembrane helix</keyword>
<dbReference type="AlphaFoldDB" id="A0A420HZ40"/>
<dbReference type="InterPro" id="IPR024260">
    <property type="entry name" value="Vac7"/>
</dbReference>
<feature type="compositionally biased region" description="Polar residues" evidence="1">
    <location>
        <begin position="538"/>
        <end position="561"/>
    </location>
</feature>
<feature type="compositionally biased region" description="Polar residues" evidence="1">
    <location>
        <begin position="92"/>
        <end position="103"/>
    </location>
</feature>
<keyword evidence="2" id="KW-0472">Membrane</keyword>
<feature type="region of interest" description="Disordered" evidence="1">
    <location>
        <begin position="366"/>
        <end position="386"/>
    </location>
</feature>
<dbReference type="GO" id="GO:0070772">
    <property type="term" value="C:PAS complex"/>
    <property type="evidence" value="ECO:0007669"/>
    <property type="project" value="TreeGrafter"/>
</dbReference>
<feature type="compositionally biased region" description="Polar residues" evidence="1">
    <location>
        <begin position="432"/>
        <end position="443"/>
    </location>
</feature>
<evidence type="ECO:0000313" key="4">
    <source>
        <dbReference type="Proteomes" id="UP000283383"/>
    </source>
</evidence>
<evidence type="ECO:0000256" key="2">
    <source>
        <dbReference type="SAM" id="Phobius"/>
    </source>
</evidence>
<dbReference type="GO" id="GO:1903778">
    <property type="term" value="P:protein localization to vacuolar membrane"/>
    <property type="evidence" value="ECO:0007669"/>
    <property type="project" value="TreeGrafter"/>
</dbReference>
<feature type="region of interest" description="Disordered" evidence="1">
    <location>
        <begin position="1"/>
        <end position="237"/>
    </location>
</feature>
<feature type="compositionally biased region" description="Polar residues" evidence="1">
    <location>
        <begin position="72"/>
        <end position="84"/>
    </location>
</feature>
<comment type="caution">
    <text evidence="3">The sequence shown here is derived from an EMBL/GenBank/DDBJ whole genome shotgun (WGS) entry which is preliminary data.</text>
</comment>
<dbReference type="EMBL" id="MCBQ01014556">
    <property type="protein sequence ID" value="RKF62691.1"/>
    <property type="molecule type" value="Genomic_DNA"/>
</dbReference>
<proteinExistence type="predicted"/>
<sequence>MDKSSHPIPGSKQETATPVDSSHEKSSYIPSSRAVDRLLPREPASATSSTNPSRDSSPSRLLKSQIKAAYITRSSGPAPSAASTRSRKNNPPEISSLRSTNPPSAAAAQRALSASSIPILQSASPDSNPKLPVQRSLVTNEVKDNPYWAVPRLRSPPPSNDSATLSPRKFDVEPVSTPLRKSSKIADEAEELSVDSESEELPLFSGMRTPARGVSGASSTLETVQEISQPGTPTHGADRIIEKFEITMAKSATHQEDEDEYGSPKTITLKPSISANESGNESAGKKETKLKSIRASLPSVNRPSGIPSKSFISAGIGRGKASGEGSSQNMTVETETVSSISQIAVGPGGLGNIGHIRAKPSSETIRPKKEKKKMVRKPPSLNAGTASSKADIFEAKVACAVDEANSSDSEETFVYESNPPESNERPRLFHSRTPSTTSTVSQVDPRNLSRAVMDGHQSIVMKKSMKFANSFSSTGPDSMTGDDIGKGTVRSNVGTFRCTAQHHRVNSRWGRHAGNSHTSLFDNESTFLNATTSKLLESSSRILSRPTSPRSNSKIIVNTRKSPPPSLSEYGLDHTTNERTSLLRSKRTLKSTQSVRRNGSIAQLEHQTGRTILSRRGGCLALCFMLLIVISGVAGFIYATTQALSDLQILSLNNIYATENFLVFDMKVKARNPNLIAITIESSDLAVLAETRFSEPVAKYSKGSRSMRQFRRGIKTRENDIDMPSVVEDQETTLDLKLGRVFTLDSPLTFEGSPLRSIPTTSVCQISILDPGIDPISTKCERWKRILKHEFNLIVRGRLNYNLPFNQEMKGINVEFQVSVTPKAGEISPNDTSHIIW</sequence>
<reference evidence="3 4" key="1">
    <citation type="journal article" date="2018" name="BMC Genomics">
        <title>Comparative genome analyses reveal sequence features reflecting distinct modes of host-adaptation between dicot and monocot powdery mildew.</title>
        <authorList>
            <person name="Wu Y."/>
            <person name="Ma X."/>
            <person name="Pan Z."/>
            <person name="Kale S.D."/>
            <person name="Song Y."/>
            <person name="King H."/>
            <person name="Zhang Q."/>
            <person name="Presley C."/>
            <person name="Deng X."/>
            <person name="Wei C.I."/>
            <person name="Xiao S."/>
        </authorList>
    </citation>
    <scope>NUCLEOTIDE SEQUENCE [LARGE SCALE GENOMIC DNA]</scope>
    <source>
        <strain evidence="3">UMSG3</strain>
    </source>
</reference>
<keyword evidence="2" id="KW-0812">Transmembrane</keyword>
<protein>
    <submittedName>
        <fullName evidence="3">Putative phospholipid metabolism enzyme regulator</fullName>
    </submittedName>
</protein>
<evidence type="ECO:0000313" key="3">
    <source>
        <dbReference type="EMBL" id="RKF62691.1"/>
    </source>
</evidence>
<dbReference type="GO" id="GO:0000329">
    <property type="term" value="C:fungal-type vacuole membrane"/>
    <property type="evidence" value="ECO:0007669"/>
    <property type="project" value="TreeGrafter"/>
</dbReference>
<dbReference type="GO" id="GO:0010513">
    <property type="term" value="P:positive regulation of phosphatidylinositol biosynthetic process"/>
    <property type="evidence" value="ECO:0007669"/>
    <property type="project" value="TreeGrafter"/>
</dbReference>
<dbReference type="PANTHER" id="PTHR28258">
    <property type="entry name" value="VACUOLAR SEGREGATION PROTEIN 7"/>
    <property type="match status" value="1"/>
</dbReference>
<feature type="compositionally biased region" description="Polar residues" evidence="1">
    <location>
        <begin position="265"/>
        <end position="281"/>
    </location>
</feature>
<feature type="compositionally biased region" description="Polar residues" evidence="1">
    <location>
        <begin position="216"/>
        <end position="232"/>
    </location>
</feature>
<feature type="region of interest" description="Disordered" evidence="1">
    <location>
        <begin position="408"/>
        <end position="443"/>
    </location>
</feature>
<organism evidence="3 4">
    <name type="scientific">Golovinomyces cichoracearum</name>
    <dbReference type="NCBI Taxonomy" id="62708"/>
    <lineage>
        <taxon>Eukaryota</taxon>
        <taxon>Fungi</taxon>
        <taxon>Dikarya</taxon>
        <taxon>Ascomycota</taxon>
        <taxon>Pezizomycotina</taxon>
        <taxon>Leotiomycetes</taxon>
        <taxon>Erysiphales</taxon>
        <taxon>Erysiphaceae</taxon>
        <taxon>Golovinomyces</taxon>
    </lineage>
</organism>
<feature type="transmembrane region" description="Helical" evidence="2">
    <location>
        <begin position="619"/>
        <end position="639"/>
    </location>
</feature>
<dbReference type="GO" id="GO:0000011">
    <property type="term" value="P:vacuole inheritance"/>
    <property type="evidence" value="ECO:0007669"/>
    <property type="project" value="TreeGrafter"/>
</dbReference>
<dbReference type="Proteomes" id="UP000283383">
    <property type="component" value="Unassembled WGS sequence"/>
</dbReference>
<feature type="region of interest" description="Disordered" evidence="1">
    <location>
        <begin position="538"/>
        <end position="573"/>
    </location>
</feature>
<evidence type="ECO:0000256" key="1">
    <source>
        <dbReference type="SAM" id="MobiDB-lite"/>
    </source>
</evidence>
<name>A0A420HZ40_9PEZI</name>
<accession>A0A420HZ40</accession>
<dbReference type="STRING" id="62708.A0A420HZ40"/>
<keyword evidence="4" id="KW-1185">Reference proteome</keyword>
<feature type="compositionally biased region" description="Polar residues" evidence="1">
    <location>
        <begin position="118"/>
        <end position="127"/>
    </location>
</feature>
<dbReference type="Pfam" id="PF12751">
    <property type="entry name" value="Vac7"/>
    <property type="match status" value="1"/>
</dbReference>
<gene>
    <name evidence="3" type="ORF">GcM3_145006</name>
</gene>
<feature type="region of interest" description="Disordered" evidence="1">
    <location>
        <begin position="252"/>
        <end position="329"/>
    </location>
</feature>